<feature type="compositionally biased region" description="Basic residues" evidence="1">
    <location>
        <begin position="217"/>
        <end position="239"/>
    </location>
</feature>
<evidence type="ECO:0000313" key="3">
    <source>
        <dbReference type="Proteomes" id="UP000037712"/>
    </source>
</evidence>
<dbReference type="RefSeq" id="WP_054371387.1">
    <property type="nucleotide sequence ID" value="NZ_AZYO01000004.1"/>
</dbReference>
<feature type="region of interest" description="Disordered" evidence="1">
    <location>
        <begin position="378"/>
        <end position="405"/>
    </location>
</feature>
<dbReference type="PATRIC" id="fig|1441923.3.peg.757"/>
<dbReference type="Proteomes" id="UP000037712">
    <property type="component" value="Unassembled WGS sequence"/>
</dbReference>
<accession>A0A0M8PRD9</accession>
<evidence type="ECO:0000313" key="2">
    <source>
        <dbReference type="EMBL" id="KOS57559.1"/>
    </source>
</evidence>
<feature type="compositionally biased region" description="Polar residues" evidence="1">
    <location>
        <begin position="261"/>
        <end position="275"/>
    </location>
</feature>
<dbReference type="EMBL" id="AZYO01000004">
    <property type="protein sequence ID" value="KOS57559.1"/>
    <property type="molecule type" value="Genomic_DNA"/>
</dbReference>
<evidence type="ECO:0000256" key="1">
    <source>
        <dbReference type="SAM" id="MobiDB-lite"/>
    </source>
</evidence>
<proteinExistence type="predicted"/>
<name>A0A0M8PRD9_RHORH</name>
<comment type="caution">
    <text evidence="2">The sequence shown here is derived from an EMBL/GenBank/DDBJ whole genome shotgun (WGS) entry which is preliminary data.</text>
</comment>
<organism evidence="2 3">
    <name type="scientific">Rhodococcus rhodochrous KG-21</name>
    <dbReference type="NCBI Taxonomy" id="1441923"/>
    <lineage>
        <taxon>Bacteria</taxon>
        <taxon>Bacillati</taxon>
        <taxon>Actinomycetota</taxon>
        <taxon>Actinomycetes</taxon>
        <taxon>Mycobacteriales</taxon>
        <taxon>Nocardiaceae</taxon>
        <taxon>Rhodococcus</taxon>
    </lineage>
</organism>
<feature type="region of interest" description="Disordered" evidence="1">
    <location>
        <begin position="427"/>
        <end position="465"/>
    </location>
</feature>
<reference evidence="3" key="2">
    <citation type="submission" date="2015-01" db="EMBL/GenBank/DDBJ databases">
        <title>Draft genome sequence of potential hydrocarbon metabolising strain of Rhodococcus rhodochrous.</title>
        <authorList>
            <person name="Aggarwal R.K."/>
            <person name="Dawar C."/>
        </authorList>
    </citation>
    <scope>NUCLEOTIDE SEQUENCE [LARGE SCALE GENOMIC DNA]</scope>
    <source>
        <strain evidence="3">KG-21</strain>
    </source>
</reference>
<protein>
    <submittedName>
        <fullName evidence="2">Replication protein</fullName>
    </submittedName>
</protein>
<feature type="compositionally biased region" description="Basic and acidic residues" evidence="1">
    <location>
        <begin position="456"/>
        <end position="465"/>
    </location>
</feature>
<sequence length="465" mass="50904">MPGTSQGNAHPEPDTTNQPTIQAGAPAHPPRTPTTPPGDPEWDTLVAQATAAVDALHTLNTTTGQRGRSFSLPVPDGRHARIPIWSGRTTWLRQLRQALITDTGREALHKNHISIDRLMAVATAHAHYADSATGRGVTASRTTLAARAGVSVSTVNRARRVLRTLGAAHELVRGRILTHTEFMAAELHHGGPQHRAASVWALSSPAALVATTPRTPPRPHRSNRAHTRTLRYRARHAHPHTTTATGTTSTRPQVRGRDTLSPGSSVQEPHLSSRSTHQRAHARTHTPTRSQPRPISLQRAAATLVATAPALAPHHHIGTICDVLTRAGIDTTRWSGRDIAHHLTRDTIAHNWTWPTTADLYSPTGYLTWRLRHIDWTRPSPTEDAHTARQQRRRERADRAAARHRQHQMIAGAEHRAAMLEQCRRALRTARSSRPAPPPRQTEPTGIHSAGIPTSDKPHAESGVD</sequence>
<feature type="compositionally biased region" description="Pro residues" evidence="1">
    <location>
        <begin position="27"/>
        <end position="39"/>
    </location>
</feature>
<feature type="region of interest" description="Disordered" evidence="1">
    <location>
        <begin position="209"/>
        <end position="293"/>
    </location>
</feature>
<dbReference type="AlphaFoldDB" id="A0A0M8PRD9"/>
<feature type="region of interest" description="Disordered" evidence="1">
    <location>
        <begin position="1"/>
        <end position="42"/>
    </location>
</feature>
<feature type="compositionally biased region" description="Polar residues" evidence="1">
    <location>
        <begin position="1"/>
        <end position="21"/>
    </location>
</feature>
<gene>
    <name evidence="2" type="ORF">Z051_03485</name>
</gene>
<feature type="compositionally biased region" description="Basic residues" evidence="1">
    <location>
        <begin position="276"/>
        <end position="286"/>
    </location>
</feature>
<reference evidence="2 3" key="1">
    <citation type="journal article" date="2015" name="Genome Announc.">
        <title>Draft Genome Sequence of Rhodococcus rhodochrous Strain KG-21, a Soil Isolate from Oil Fields of Krishna-Godavari Basin, India.</title>
        <authorList>
            <person name="Dawar C."/>
            <person name="Aggarwal R.K."/>
        </authorList>
    </citation>
    <scope>NUCLEOTIDE SEQUENCE [LARGE SCALE GENOMIC DNA]</scope>
    <source>
        <strain evidence="2 3">KG-21</strain>
    </source>
</reference>
<feature type="compositionally biased region" description="Low complexity" evidence="1">
    <location>
        <begin position="240"/>
        <end position="251"/>
    </location>
</feature>
<feature type="compositionally biased region" description="Basic and acidic residues" evidence="1">
    <location>
        <begin position="378"/>
        <end position="387"/>
    </location>
</feature>